<dbReference type="GO" id="GO:0003676">
    <property type="term" value="F:nucleic acid binding"/>
    <property type="evidence" value="ECO:0007669"/>
    <property type="project" value="InterPro"/>
</dbReference>
<comment type="caution">
    <text evidence="3">The sequence shown here is derived from an EMBL/GenBank/DDBJ whole genome shotgun (WGS) entry which is preliminary data.</text>
</comment>
<dbReference type="InterPro" id="IPR025239">
    <property type="entry name" value="DUF4187"/>
</dbReference>
<protein>
    <submittedName>
        <fullName evidence="3">G patch domain-containing protein 11</fullName>
    </submittedName>
</protein>
<name>A0AAD5TM78_9FUNG</name>
<feature type="region of interest" description="Disordered" evidence="1">
    <location>
        <begin position="186"/>
        <end position="206"/>
    </location>
</feature>
<feature type="domain" description="G-patch" evidence="2">
    <location>
        <begin position="68"/>
        <end position="118"/>
    </location>
</feature>
<dbReference type="PANTHER" id="PTHR21032">
    <property type="entry name" value="G PATCH DOMAIN-CONTAINING PROTEIN 11"/>
    <property type="match status" value="1"/>
</dbReference>
<evidence type="ECO:0000313" key="4">
    <source>
        <dbReference type="Proteomes" id="UP001212152"/>
    </source>
</evidence>
<accession>A0AAD5TM78</accession>
<feature type="compositionally biased region" description="Basic and acidic residues" evidence="1">
    <location>
        <begin position="51"/>
        <end position="61"/>
    </location>
</feature>
<dbReference type="AlphaFoldDB" id="A0AAD5TM78"/>
<organism evidence="3 4">
    <name type="scientific">Geranomyces variabilis</name>
    <dbReference type="NCBI Taxonomy" id="109894"/>
    <lineage>
        <taxon>Eukaryota</taxon>
        <taxon>Fungi</taxon>
        <taxon>Fungi incertae sedis</taxon>
        <taxon>Chytridiomycota</taxon>
        <taxon>Chytridiomycota incertae sedis</taxon>
        <taxon>Chytridiomycetes</taxon>
        <taxon>Spizellomycetales</taxon>
        <taxon>Powellomycetaceae</taxon>
        <taxon>Geranomyces</taxon>
    </lineage>
</organism>
<feature type="region of interest" description="Disordered" evidence="1">
    <location>
        <begin position="23"/>
        <end position="66"/>
    </location>
</feature>
<evidence type="ECO:0000259" key="2">
    <source>
        <dbReference type="PROSITE" id="PS50174"/>
    </source>
</evidence>
<dbReference type="EMBL" id="JADGJQ010000015">
    <property type="protein sequence ID" value="KAJ3180744.1"/>
    <property type="molecule type" value="Genomic_DNA"/>
</dbReference>
<proteinExistence type="predicted"/>
<dbReference type="Pfam" id="PF01585">
    <property type="entry name" value="G-patch"/>
    <property type="match status" value="1"/>
</dbReference>
<dbReference type="Pfam" id="PF13821">
    <property type="entry name" value="DUF4187"/>
    <property type="match status" value="1"/>
</dbReference>
<dbReference type="InterPro" id="IPR039249">
    <property type="entry name" value="GPATCH11"/>
</dbReference>
<evidence type="ECO:0000313" key="3">
    <source>
        <dbReference type="EMBL" id="KAJ3180744.1"/>
    </source>
</evidence>
<reference evidence="3" key="1">
    <citation type="submission" date="2020-05" db="EMBL/GenBank/DDBJ databases">
        <title>Phylogenomic resolution of chytrid fungi.</title>
        <authorList>
            <person name="Stajich J.E."/>
            <person name="Amses K."/>
            <person name="Simmons R."/>
            <person name="Seto K."/>
            <person name="Myers J."/>
            <person name="Bonds A."/>
            <person name="Quandt C.A."/>
            <person name="Barry K."/>
            <person name="Liu P."/>
            <person name="Grigoriev I."/>
            <person name="Longcore J.E."/>
            <person name="James T.Y."/>
        </authorList>
    </citation>
    <scope>NUCLEOTIDE SEQUENCE</scope>
    <source>
        <strain evidence="3">JEL0379</strain>
    </source>
</reference>
<dbReference type="Proteomes" id="UP001212152">
    <property type="component" value="Unassembled WGS sequence"/>
</dbReference>
<dbReference type="PROSITE" id="PS50174">
    <property type="entry name" value="G_PATCH"/>
    <property type="match status" value="1"/>
</dbReference>
<feature type="region of interest" description="Disordered" evidence="1">
    <location>
        <begin position="107"/>
        <end position="137"/>
    </location>
</feature>
<feature type="compositionally biased region" description="Basic and acidic residues" evidence="1">
    <location>
        <begin position="29"/>
        <end position="43"/>
    </location>
</feature>
<sequence length="290" mass="33006">MTAGGSDSEEDYMSEALLQTLAPQPETVKYSERRRQTVQEQAKKGYTKPIWEQERERREEGLAAEIGAENKGFQMLAKMGFKKEEGLGNPDLPDDARLRAPIEVVLRERKRGLGHSPPLAPSSKRARTPSPDTAVPEQLTTDFRLQKRQRLTEAKTLKTLRKARRICETLDEATGIQRHMLWLPDEKPGKDVEDEGGESGHGETTLERLIERENHEEIDQEQPDATEDLWQEVDQFAELEPPVQLAAVTSYLRELHRYCIWCGAAYQTSEELRDICPGETEEDHEGGLDD</sequence>
<evidence type="ECO:0000256" key="1">
    <source>
        <dbReference type="SAM" id="MobiDB-lite"/>
    </source>
</evidence>
<dbReference type="SMART" id="SM01173">
    <property type="entry name" value="DUF4187"/>
    <property type="match status" value="1"/>
</dbReference>
<dbReference type="GO" id="GO:0000776">
    <property type="term" value="C:kinetochore"/>
    <property type="evidence" value="ECO:0007669"/>
    <property type="project" value="TreeGrafter"/>
</dbReference>
<dbReference type="InterPro" id="IPR000467">
    <property type="entry name" value="G_patch_dom"/>
</dbReference>
<gene>
    <name evidence="3" type="primary">CCDC75</name>
    <name evidence="3" type="ORF">HDU87_001857</name>
</gene>
<dbReference type="PANTHER" id="PTHR21032:SF0">
    <property type="entry name" value="G PATCH DOMAIN-CONTAINING PROTEIN 11"/>
    <property type="match status" value="1"/>
</dbReference>
<dbReference type="SMART" id="SM00443">
    <property type="entry name" value="G_patch"/>
    <property type="match status" value="1"/>
</dbReference>
<keyword evidence="4" id="KW-1185">Reference proteome</keyword>